<dbReference type="Proteomes" id="UP000582643">
    <property type="component" value="Unassembled WGS sequence"/>
</dbReference>
<protein>
    <submittedName>
        <fullName evidence="2">Uncharacterized protein</fullName>
    </submittedName>
</protein>
<evidence type="ECO:0000313" key="2">
    <source>
        <dbReference type="EMBL" id="MBB4985010.1"/>
    </source>
</evidence>
<accession>A0A7W7XE89</accession>
<comment type="caution">
    <text evidence="2">The sequence shown here is derived from an EMBL/GenBank/DDBJ whole genome shotgun (WGS) entry which is preliminary data.</text>
</comment>
<evidence type="ECO:0000313" key="3">
    <source>
        <dbReference type="Proteomes" id="UP000582643"/>
    </source>
</evidence>
<organism evidence="2 3">
    <name type="scientific">Streptomyces nymphaeiformis</name>
    <dbReference type="NCBI Taxonomy" id="2663842"/>
    <lineage>
        <taxon>Bacteria</taxon>
        <taxon>Bacillati</taxon>
        <taxon>Actinomycetota</taxon>
        <taxon>Actinomycetes</taxon>
        <taxon>Kitasatosporales</taxon>
        <taxon>Streptomycetaceae</taxon>
        <taxon>Streptomyces</taxon>
    </lineage>
</organism>
<keyword evidence="3" id="KW-1185">Reference proteome</keyword>
<feature type="compositionally biased region" description="Basic and acidic residues" evidence="1">
    <location>
        <begin position="12"/>
        <end position="24"/>
    </location>
</feature>
<dbReference type="AlphaFoldDB" id="A0A7W7XE89"/>
<sequence>MQLSTRNQPIHPRGEEPSTDDLKPTYRSTRADSAALTAALQPGMSLYIHHDGRDHEFTVTGDTGALRNAPLLAPAGSDARISLHQLLAIYGAIHTQPPSTERTPT</sequence>
<gene>
    <name evidence="2" type="ORF">GGE06_005960</name>
</gene>
<evidence type="ECO:0000256" key="1">
    <source>
        <dbReference type="SAM" id="MobiDB-lite"/>
    </source>
</evidence>
<dbReference type="RefSeq" id="WP_184932237.1">
    <property type="nucleotide sequence ID" value="NZ_JACHJY010000009.1"/>
</dbReference>
<proteinExistence type="predicted"/>
<dbReference type="EMBL" id="JACHJY010000009">
    <property type="protein sequence ID" value="MBB4985010.1"/>
    <property type="molecule type" value="Genomic_DNA"/>
</dbReference>
<feature type="region of interest" description="Disordered" evidence="1">
    <location>
        <begin position="1"/>
        <end position="28"/>
    </location>
</feature>
<reference evidence="2 3" key="1">
    <citation type="submission" date="2020-08" db="EMBL/GenBank/DDBJ databases">
        <title>Genomic Encyclopedia of Type Strains, Phase III (KMG-III): the genomes of soil and plant-associated and newly described type strains.</title>
        <authorList>
            <person name="Whitman W."/>
        </authorList>
    </citation>
    <scope>NUCLEOTIDE SEQUENCE [LARGE SCALE GENOMIC DNA]</scope>
    <source>
        <strain evidence="2 3">SFB5A</strain>
    </source>
</reference>
<name>A0A7W7XE89_9ACTN</name>